<protein>
    <submittedName>
        <fullName evidence="2">Uncharacterized protein</fullName>
    </submittedName>
</protein>
<feature type="region of interest" description="Disordered" evidence="1">
    <location>
        <begin position="66"/>
        <end position="85"/>
    </location>
</feature>
<keyword evidence="3" id="KW-1185">Reference proteome</keyword>
<proteinExistence type="predicted"/>
<evidence type="ECO:0000313" key="2">
    <source>
        <dbReference type="EMBL" id="CAI9152847.1"/>
    </source>
</evidence>
<organism evidence="2 3">
    <name type="scientific">Rangifer tarandus platyrhynchus</name>
    <name type="common">Svalbard reindeer</name>
    <dbReference type="NCBI Taxonomy" id="3082113"/>
    <lineage>
        <taxon>Eukaryota</taxon>
        <taxon>Metazoa</taxon>
        <taxon>Chordata</taxon>
        <taxon>Craniata</taxon>
        <taxon>Vertebrata</taxon>
        <taxon>Euteleostomi</taxon>
        <taxon>Mammalia</taxon>
        <taxon>Eutheria</taxon>
        <taxon>Laurasiatheria</taxon>
        <taxon>Artiodactyla</taxon>
        <taxon>Ruminantia</taxon>
        <taxon>Pecora</taxon>
        <taxon>Cervidae</taxon>
        <taxon>Odocoileinae</taxon>
        <taxon>Rangifer</taxon>
    </lineage>
</organism>
<name>A0ABN8XWX8_RANTA</name>
<gene>
    <name evidence="2" type="ORF">MRATA1EN1_LOCUS1809</name>
</gene>
<evidence type="ECO:0000256" key="1">
    <source>
        <dbReference type="SAM" id="MobiDB-lite"/>
    </source>
</evidence>
<dbReference type="EMBL" id="OX459946">
    <property type="protein sequence ID" value="CAI9152847.1"/>
    <property type="molecule type" value="Genomic_DNA"/>
</dbReference>
<sequence>YIETAVPQLYTQGPWLISVYLELNVLHSCKSCEERLNEGVTRLVEPQLPDSGRHRAAAGGTSRLLPWFLPRQPRGQPGQPWRPRPQPLERLRAAWVSATPARSGGLETAGGLMLPPLGHLLSQLRSALSLSHLATRPKTLPRRLGRGRP</sequence>
<evidence type="ECO:0000313" key="3">
    <source>
        <dbReference type="Proteomes" id="UP001176941"/>
    </source>
</evidence>
<reference evidence="2" key="1">
    <citation type="submission" date="2023-04" db="EMBL/GenBank/DDBJ databases">
        <authorList>
            <consortium name="ELIXIR-Norway"/>
        </authorList>
    </citation>
    <scope>NUCLEOTIDE SEQUENCE [LARGE SCALE GENOMIC DNA]</scope>
</reference>
<feature type="compositionally biased region" description="Low complexity" evidence="1">
    <location>
        <begin position="70"/>
        <end position="79"/>
    </location>
</feature>
<dbReference type="Proteomes" id="UP001176941">
    <property type="component" value="Chromosome 10"/>
</dbReference>
<accession>A0ABN8XWX8</accession>
<feature type="non-terminal residue" evidence="2">
    <location>
        <position position="1"/>
    </location>
</feature>